<evidence type="ECO:0000313" key="2">
    <source>
        <dbReference type="Proteomes" id="UP001199106"/>
    </source>
</evidence>
<dbReference type="AlphaFoldDB" id="A0AAD4F9K3"/>
<comment type="caution">
    <text evidence="1">The sequence shown here is derived from an EMBL/GenBank/DDBJ whole genome shotgun (WGS) entry which is preliminary data.</text>
</comment>
<name>A0AAD4F9K3_9PLEO</name>
<protein>
    <submittedName>
        <fullName evidence="1">Uncharacterized protein</fullName>
    </submittedName>
</protein>
<evidence type="ECO:0000313" key="1">
    <source>
        <dbReference type="EMBL" id="KAG9186369.1"/>
    </source>
</evidence>
<gene>
    <name evidence="1" type="ORF">G6011_02925</name>
</gene>
<dbReference type="EMBL" id="JAANER010000009">
    <property type="protein sequence ID" value="KAG9186369.1"/>
    <property type="molecule type" value="Genomic_DNA"/>
</dbReference>
<accession>A0AAD4F9K3</accession>
<dbReference type="Proteomes" id="UP001199106">
    <property type="component" value="Unassembled WGS sequence"/>
</dbReference>
<reference evidence="1" key="1">
    <citation type="submission" date="2021-07" db="EMBL/GenBank/DDBJ databases">
        <title>Genome Resource of American Ginseng Black Spot Pathogen Alternaria panax.</title>
        <authorList>
            <person name="Qiu C."/>
            <person name="Wang W."/>
            <person name="Liu Z."/>
        </authorList>
    </citation>
    <scope>NUCLEOTIDE SEQUENCE</scope>
    <source>
        <strain evidence="1">BNCC115425</strain>
    </source>
</reference>
<organism evidence="1 2">
    <name type="scientific">Alternaria panax</name>
    <dbReference type="NCBI Taxonomy" id="48097"/>
    <lineage>
        <taxon>Eukaryota</taxon>
        <taxon>Fungi</taxon>
        <taxon>Dikarya</taxon>
        <taxon>Ascomycota</taxon>
        <taxon>Pezizomycotina</taxon>
        <taxon>Dothideomycetes</taxon>
        <taxon>Pleosporomycetidae</taxon>
        <taxon>Pleosporales</taxon>
        <taxon>Pleosporineae</taxon>
        <taxon>Pleosporaceae</taxon>
        <taxon>Alternaria</taxon>
        <taxon>Alternaria sect. Panax</taxon>
    </lineage>
</organism>
<proteinExistence type="predicted"/>
<keyword evidence="2" id="KW-1185">Reference proteome</keyword>
<sequence length="163" mass="18948">MQNLPARELHASWRAGRFPSITHLLIDDYQDYRVYAPFREFRFCTIDVLLGEKEVTLMVNISLCLNPEERAGDEPTHCLKATAYFANDRQLRILEDNKIDRHLCIESLWETSTTGIRVVKKTKQTSKYGFDWVKPMRHGMTLTKCPEKVKDEHSETMATVVAE</sequence>